<dbReference type="eggNOG" id="KOG3231">
    <property type="taxonomic scope" value="Eukaryota"/>
</dbReference>
<organism evidence="3">
    <name type="scientific">Caenorhabditis brenneri</name>
    <name type="common">Nematode worm</name>
    <dbReference type="NCBI Taxonomy" id="135651"/>
    <lineage>
        <taxon>Eukaryota</taxon>
        <taxon>Metazoa</taxon>
        <taxon>Ecdysozoa</taxon>
        <taxon>Nematoda</taxon>
        <taxon>Chromadorea</taxon>
        <taxon>Rhabditida</taxon>
        <taxon>Rhabditina</taxon>
        <taxon>Rhabditomorpha</taxon>
        <taxon>Rhabditoidea</taxon>
        <taxon>Rhabditidae</taxon>
        <taxon>Peloderinae</taxon>
        <taxon>Caenorhabditis</taxon>
    </lineage>
</organism>
<gene>
    <name evidence="2" type="ORF">CAEBREN_08244</name>
</gene>
<protein>
    <submittedName>
        <fullName evidence="2">Uncharacterized protein</fullName>
    </submittedName>
</protein>
<dbReference type="OrthoDB" id="5594417at2759"/>
<dbReference type="PANTHER" id="PTHR10476">
    <property type="entry name" value="CHARGED MULTIVESICULAR BODY PROTEIN"/>
    <property type="match status" value="1"/>
</dbReference>
<comment type="similarity">
    <text evidence="1">Belongs to the SNF7 family.</text>
</comment>
<dbReference type="STRING" id="135651.G0NM96"/>
<dbReference type="AlphaFoldDB" id="G0NM96"/>
<dbReference type="InParanoid" id="G0NM96"/>
<accession>G0NM96</accession>
<dbReference type="HOGENOM" id="CLU_1125364_0_0_1"/>
<reference evidence="3" key="1">
    <citation type="submission" date="2011-07" db="EMBL/GenBank/DDBJ databases">
        <authorList>
            <consortium name="Caenorhabditis brenneri Sequencing and Analysis Consortium"/>
            <person name="Wilson R.K."/>
        </authorList>
    </citation>
    <scope>NUCLEOTIDE SEQUENCE [LARGE SCALE GENOMIC DNA]</scope>
    <source>
        <strain evidence="3">PB2801</strain>
    </source>
</reference>
<evidence type="ECO:0000256" key="1">
    <source>
        <dbReference type="ARBA" id="ARBA00006190"/>
    </source>
</evidence>
<keyword evidence="3" id="KW-1185">Reference proteome</keyword>
<dbReference type="Pfam" id="PF04641">
    <property type="entry name" value="Rtf2"/>
    <property type="match status" value="1"/>
</dbReference>
<dbReference type="Gene3D" id="6.10.140.1230">
    <property type="match status" value="1"/>
</dbReference>
<name>G0NM96_CAEBE</name>
<dbReference type="eggNOG" id="KOG3113">
    <property type="taxonomic scope" value="Eukaryota"/>
</dbReference>
<dbReference type="GO" id="GO:0007034">
    <property type="term" value="P:vacuolar transport"/>
    <property type="evidence" value="ECO:0007669"/>
    <property type="project" value="InterPro"/>
</dbReference>
<sequence length="247" mass="27312">MKGACECLPMKSPNCHVCGGPYDATKMVILNPEPEQLELYKSKWEAEKAEKAAAKKDKAKKIAEKMEAAAGYGSTSSGNHRLQKLLEHLDSMESERTSKNAPSNLSRIVFNWSEIKELELTIKKLAANGHIDAARQLAKHLVQLKSHKTKNIGASARVSGVQTQNAHMKSITKMNSAMGTTVKTMKEMNLQMPLEKVAANMGEFQMQQEKMGLTGQMMNDTLDSILDAPEDTEEQNVIGANFFLNKM</sequence>
<dbReference type="InterPro" id="IPR005024">
    <property type="entry name" value="Snf7_fam"/>
</dbReference>
<evidence type="ECO:0000313" key="2">
    <source>
        <dbReference type="EMBL" id="EGT34068.1"/>
    </source>
</evidence>
<dbReference type="Proteomes" id="UP000008068">
    <property type="component" value="Unassembled WGS sequence"/>
</dbReference>
<dbReference type="Pfam" id="PF03357">
    <property type="entry name" value="Snf7"/>
    <property type="match status" value="1"/>
</dbReference>
<dbReference type="EMBL" id="GL379909">
    <property type="protein sequence ID" value="EGT34068.1"/>
    <property type="molecule type" value="Genomic_DNA"/>
</dbReference>
<proteinExistence type="inferred from homology"/>
<evidence type="ECO:0000313" key="3">
    <source>
        <dbReference type="Proteomes" id="UP000008068"/>
    </source>
</evidence>